<evidence type="ECO:0000313" key="2">
    <source>
        <dbReference type="EMBL" id="QBF45522.1"/>
    </source>
</evidence>
<dbReference type="AlphaFoldDB" id="A0A4P6MS72"/>
<dbReference type="EMBL" id="CP036164">
    <property type="protein sequence ID" value="QBF45522.1"/>
    <property type="molecule type" value="Genomic_DNA"/>
</dbReference>
<evidence type="ECO:0000313" key="3">
    <source>
        <dbReference type="Proteomes" id="UP000290408"/>
    </source>
</evidence>
<protein>
    <submittedName>
        <fullName evidence="2">Uncharacterized protein</fullName>
    </submittedName>
</protein>
<evidence type="ECO:0000256" key="1">
    <source>
        <dbReference type="SAM" id="MobiDB-lite"/>
    </source>
</evidence>
<dbReference type="KEGG" id="jli:EXU32_04140"/>
<name>A0A4P6MS72_9MICO</name>
<feature type="region of interest" description="Disordered" evidence="1">
    <location>
        <begin position="80"/>
        <end position="101"/>
    </location>
</feature>
<reference evidence="2 3" key="1">
    <citation type="submission" date="2019-02" db="EMBL/GenBank/DDBJ databases">
        <title>Genomic data mining of an Antarctic deep-sea actinobacterium, Janibacterlimosus P3-3-X1.</title>
        <authorList>
            <person name="Liao L."/>
            <person name="Chen B."/>
        </authorList>
    </citation>
    <scope>NUCLEOTIDE SEQUENCE [LARGE SCALE GENOMIC DNA]</scope>
    <source>
        <strain evidence="2 3">P3-3-X1</strain>
    </source>
</reference>
<sequence>MTVALLAGCSAKADSELSASDPTFAGLDSEVTKEVLASPVAEDRVAGDDPAVASARYQGIVRNFVLCRDAYASYKTWLKSGESPGLPRQPNPTNPAPTAGDMEADIKLFRDDLDSGDISLVRERLSSANGCGGWIPATPGDLSGQTIADAVKAGR</sequence>
<dbReference type="OrthoDB" id="5241763at2"/>
<gene>
    <name evidence="2" type="ORF">EXU32_04140</name>
</gene>
<organism evidence="2 3">
    <name type="scientific">Janibacter limosus</name>
    <dbReference type="NCBI Taxonomy" id="53458"/>
    <lineage>
        <taxon>Bacteria</taxon>
        <taxon>Bacillati</taxon>
        <taxon>Actinomycetota</taxon>
        <taxon>Actinomycetes</taxon>
        <taxon>Micrococcales</taxon>
        <taxon>Intrasporangiaceae</taxon>
        <taxon>Janibacter</taxon>
    </lineage>
</organism>
<accession>A0A4P6MS72</accession>
<keyword evidence="3" id="KW-1185">Reference proteome</keyword>
<proteinExistence type="predicted"/>
<dbReference type="Proteomes" id="UP000290408">
    <property type="component" value="Chromosome"/>
</dbReference>
<dbReference type="RefSeq" id="WP_130628760.1">
    <property type="nucleotide sequence ID" value="NZ_CP036164.1"/>
</dbReference>